<dbReference type="STRING" id="444597.BST26_20375"/>
<dbReference type="RefSeq" id="WP_083033644.1">
    <property type="nucleotide sequence ID" value="NZ_AP022618.1"/>
</dbReference>
<dbReference type="InterPro" id="IPR012666">
    <property type="entry name" value="CbtA_put"/>
</dbReference>
<dbReference type="Proteomes" id="UP000192801">
    <property type="component" value="Unassembled WGS sequence"/>
</dbReference>
<sequence>MERRIILRGGLLGALGGLLAFVFARIFAEPIIQRAIEYEEGRDEAQHKLEAAAGGHSHGDGAELFTRAVQSNFGIAVGIIAFGFAMGLLFAVLYTVLYGRYSSLNPTNLTLVLAGAMFFVLYLVPFLKYPANPPAVGHEDTIRARTGLYLLMVVVSIAALVFAVWLARRLTERFGNWNAALLAGAAFIVIVGIVMLALPSLGQLSTNVAEYGDYATETPQPLKDAAGNIVFPGFPADDLYYFRLYSIGAQIILWATIALGFAPFARRLLGDRSETVAA</sequence>
<dbReference type="EMBL" id="MVHS01000082">
    <property type="protein sequence ID" value="ORA63383.1"/>
    <property type="molecule type" value="Genomic_DNA"/>
</dbReference>
<keyword evidence="2" id="KW-1185">Reference proteome</keyword>
<dbReference type="AlphaFoldDB" id="A0A1X0CTG7"/>
<name>A0A1X0CTG7_9MYCO</name>
<comment type="caution">
    <text evidence="1">The sequence shown here is derived from an EMBL/GenBank/DDBJ whole genome shotgun (WGS) entry which is preliminary data.</text>
</comment>
<reference evidence="1 2" key="1">
    <citation type="submission" date="2016-12" db="EMBL/GenBank/DDBJ databases">
        <title>The new phylogeny of genus Mycobacterium.</title>
        <authorList>
            <person name="Tortoli E."/>
            <person name="Trovato A."/>
            <person name="Cirillo D.M."/>
        </authorList>
    </citation>
    <scope>NUCLEOTIDE SEQUENCE [LARGE SCALE GENOMIC DNA]</scope>
    <source>
        <strain evidence="1 2">DSM 45130</strain>
    </source>
</reference>
<accession>A0A1X0CTG7</accession>
<organism evidence="1 2">
    <name type="scientific">Mycolicibacterium insubricum</name>
    <dbReference type="NCBI Taxonomy" id="444597"/>
    <lineage>
        <taxon>Bacteria</taxon>
        <taxon>Bacillati</taxon>
        <taxon>Actinomycetota</taxon>
        <taxon>Actinomycetes</taxon>
        <taxon>Mycobacteriales</taxon>
        <taxon>Mycobacteriaceae</taxon>
        <taxon>Mycolicibacterium</taxon>
    </lineage>
</organism>
<proteinExistence type="predicted"/>
<evidence type="ECO:0000313" key="2">
    <source>
        <dbReference type="Proteomes" id="UP000192801"/>
    </source>
</evidence>
<dbReference type="Pfam" id="PF09490">
    <property type="entry name" value="CbtA"/>
    <property type="match status" value="1"/>
</dbReference>
<protein>
    <submittedName>
        <fullName evidence="1">Cobalt transporter</fullName>
    </submittedName>
</protein>
<dbReference type="OrthoDB" id="6851830at2"/>
<evidence type="ECO:0000313" key="1">
    <source>
        <dbReference type="EMBL" id="ORA63383.1"/>
    </source>
</evidence>
<gene>
    <name evidence="1" type="ORF">BST26_20375</name>
</gene>